<dbReference type="KEGG" id="bacg:D2962_11580"/>
<evidence type="ECO:0000256" key="5">
    <source>
        <dbReference type="SAM" id="MobiDB-lite"/>
    </source>
</evidence>
<dbReference type="PROSITE" id="PS51257">
    <property type="entry name" value="PROKAR_LIPOPROTEIN"/>
    <property type="match status" value="1"/>
</dbReference>
<evidence type="ECO:0000313" key="7">
    <source>
        <dbReference type="EMBL" id="AYO31154.1"/>
    </source>
</evidence>
<dbReference type="Proteomes" id="UP000280960">
    <property type="component" value="Chromosome"/>
</dbReference>
<evidence type="ECO:0000256" key="1">
    <source>
        <dbReference type="ARBA" id="ARBA00004196"/>
    </source>
</evidence>
<dbReference type="InterPro" id="IPR039424">
    <property type="entry name" value="SBP_5"/>
</dbReference>
<dbReference type="CDD" id="cd00995">
    <property type="entry name" value="PBP2_NikA_DppA_OppA_like"/>
    <property type="match status" value="1"/>
</dbReference>
<dbReference type="RefSeq" id="WP_122015054.1">
    <property type="nucleotide sequence ID" value="NZ_CP033169.1"/>
</dbReference>
<comment type="similarity">
    <text evidence="2">Belongs to the bacterial solute-binding protein 5 family.</text>
</comment>
<dbReference type="AlphaFoldDB" id="A0A3G2R6G1"/>
<dbReference type="SUPFAM" id="SSF53850">
    <property type="entry name" value="Periplasmic binding protein-like II"/>
    <property type="match status" value="1"/>
</dbReference>
<dbReference type="PIRSF" id="PIRSF002741">
    <property type="entry name" value="MppA"/>
    <property type="match status" value="1"/>
</dbReference>
<comment type="subcellular location">
    <subcellularLocation>
        <location evidence="1">Cell envelope</location>
    </subcellularLocation>
</comment>
<name>A0A3G2R6G1_9FIRM</name>
<gene>
    <name evidence="7" type="ORF">D2962_11580</name>
</gene>
<keyword evidence="4" id="KW-0732">Signal</keyword>
<dbReference type="Gene3D" id="3.40.190.10">
    <property type="entry name" value="Periplasmic binding protein-like II"/>
    <property type="match status" value="1"/>
</dbReference>
<dbReference type="InterPro" id="IPR000914">
    <property type="entry name" value="SBP_5_dom"/>
</dbReference>
<dbReference type="GO" id="GO:0042597">
    <property type="term" value="C:periplasmic space"/>
    <property type="evidence" value="ECO:0007669"/>
    <property type="project" value="UniProtKB-ARBA"/>
</dbReference>
<dbReference type="GO" id="GO:0030313">
    <property type="term" value="C:cell envelope"/>
    <property type="evidence" value="ECO:0007669"/>
    <property type="project" value="UniProtKB-SubCell"/>
</dbReference>
<evidence type="ECO:0000256" key="4">
    <source>
        <dbReference type="ARBA" id="ARBA00022729"/>
    </source>
</evidence>
<feature type="domain" description="Solute-binding protein family 5" evidence="6">
    <location>
        <begin position="90"/>
        <end position="458"/>
    </location>
</feature>
<reference evidence="7 8" key="1">
    <citation type="submission" date="2018-10" db="EMBL/GenBank/DDBJ databases">
        <authorList>
            <person name="Zhang X."/>
        </authorList>
    </citation>
    <scope>NUCLEOTIDE SEQUENCE [LARGE SCALE GENOMIC DNA]</scope>
    <source>
        <strain evidence="7 8">SK-G1</strain>
    </source>
</reference>
<evidence type="ECO:0000256" key="2">
    <source>
        <dbReference type="ARBA" id="ARBA00005695"/>
    </source>
</evidence>
<evidence type="ECO:0000256" key="3">
    <source>
        <dbReference type="ARBA" id="ARBA00022448"/>
    </source>
</evidence>
<dbReference type="GO" id="GO:1904680">
    <property type="term" value="F:peptide transmembrane transporter activity"/>
    <property type="evidence" value="ECO:0007669"/>
    <property type="project" value="TreeGrafter"/>
</dbReference>
<dbReference type="PANTHER" id="PTHR30290:SF10">
    <property type="entry name" value="PERIPLASMIC OLIGOPEPTIDE-BINDING PROTEIN-RELATED"/>
    <property type="match status" value="1"/>
</dbReference>
<protein>
    <submittedName>
        <fullName evidence="7">ABC transporter substrate-binding protein</fullName>
    </submittedName>
</protein>
<dbReference type="PANTHER" id="PTHR30290">
    <property type="entry name" value="PERIPLASMIC BINDING COMPONENT OF ABC TRANSPORTER"/>
    <property type="match status" value="1"/>
</dbReference>
<evidence type="ECO:0000313" key="8">
    <source>
        <dbReference type="Proteomes" id="UP000280960"/>
    </source>
</evidence>
<dbReference type="Gene3D" id="3.90.76.10">
    <property type="entry name" value="Dipeptide-binding Protein, Domain 1"/>
    <property type="match status" value="1"/>
</dbReference>
<feature type="region of interest" description="Disordered" evidence="5">
    <location>
        <begin position="27"/>
        <end position="54"/>
    </location>
</feature>
<dbReference type="EMBL" id="CP033169">
    <property type="protein sequence ID" value="AYO31154.1"/>
    <property type="molecule type" value="Genomic_DNA"/>
</dbReference>
<proteinExistence type="inferred from homology"/>
<keyword evidence="3" id="KW-0813">Transport</keyword>
<dbReference type="Pfam" id="PF00496">
    <property type="entry name" value="SBP_bac_5"/>
    <property type="match status" value="1"/>
</dbReference>
<feature type="compositionally biased region" description="Low complexity" evidence="5">
    <location>
        <begin position="28"/>
        <end position="39"/>
    </location>
</feature>
<sequence length="543" mass="61888">MTIYKKLLVVVLVMLVMVSLVGCGGGQKAQQSQDQSQPADTKHGGTLQDALGADPPGLDVQQNSMLETYYMARLLFSTLVRYKGGTTDLEPELLAEMPTVSSDGLTYHFKLKPDLKFSDGTPLTSKDVKFTFERMLKPETKAINQWVFDPIKGAKDMEDGKATELAGFKIINDQEFEITLEAPYAPFIQNLAVPCASIYPAEATQKAGEEWTLNPIGSGPYKIAEWVHDDHITLERNTNYFEKDLPYIDKIQMRIIEDEATMTMEFENGNIDILPIPDSEYPRLASDPNFSKMIVENTPLNTYFYVMNENVKYFQDVRVRKAIAMAIDKDKILKELLNNRGVVAKGLLGPGIPGYNENNPGFPYDPEQARKLLAEAGYPNGFEVENWQAKSETFYKRNVAIQAMLKQVGIDMKINQMDSASWRQSRNNGKVPIYLANWWADIPDPDNYMYNILHSTQTPGWSINYKNPKVDELIEKARVSTDMNERIKMYQEAEKIAIYDDVSIIPLFHIKEYYIVQPYVKDVQFHPTGIGSYNYRTMWLEKK</sequence>
<dbReference type="GO" id="GO:0015833">
    <property type="term" value="P:peptide transport"/>
    <property type="evidence" value="ECO:0007669"/>
    <property type="project" value="TreeGrafter"/>
</dbReference>
<dbReference type="GO" id="GO:0043190">
    <property type="term" value="C:ATP-binding cassette (ABC) transporter complex"/>
    <property type="evidence" value="ECO:0007669"/>
    <property type="project" value="InterPro"/>
</dbReference>
<accession>A0A3G2R6G1</accession>
<dbReference type="InterPro" id="IPR030678">
    <property type="entry name" value="Peptide/Ni-bd"/>
</dbReference>
<keyword evidence="8" id="KW-1185">Reference proteome</keyword>
<organism evidence="7 8">
    <name type="scientific">Biomaibacter acetigenes</name>
    <dbReference type="NCBI Taxonomy" id="2316383"/>
    <lineage>
        <taxon>Bacteria</taxon>
        <taxon>Bacillati</taxon>
        <taxon>Bacillota</taxon>
        <taxon>Clostridia</taxon>
        <taxon>Thermosediminibacterales</taxon>
        <taxon>Tepidanaerobacteraceae</taxon>
        <taxon>Biomaibacter</taxon>
    </lineage>
</organism>
<dbReference type="Gene3D" id="3.10.105.10">
    <property type="entry name" value="Dipeptide-binding Protein, Domain 3"/>
    <property type="match status" value="1"/>
</dbReference>
<evidence type="ECO:0000259" key="6">
    <source>
        <dbReference type="Pfam" id="PF00496"/>
    </source>
</evidence>